<reference evidence="1 2" key="1">
    <citation type="submission" date="2021-06" db="EMBL/GenBank/DDBJ databases">
        <authorList>
            <person name="Kallberg Y."/>
            <person name="Tangrot J."/>
            <person name="Rosling A."/>
        </authorList>
    </citation>
    <scope>NUCLEOTIDE SEQUENCE [LARGE SCALE GENOMIC DNA]</scope>
    <source>
        <strain evidence="1 2">120-4 pot B 10/14</strain>
    </source>
</reference>
<organism evidence="1 2">
    <name type="scientific">Gigaspora margarita</name>
    <dbReference type="NCBI Taxonomy" id="4874"/>
    <lineage>
        <taxon>Eukaryota</taxon>
        <taxon>Fungi</taxon>
        <taxon>Fungi incertae sedis</taxon>
        <taxon>Mucoromycota</taxon>
        <taxon>Glomeromycotina</taxon>
        <taxon>Glomeromycetes</taxon>
        <taxon>Diversisporales</taxon>
        <taxon>Gigasporaceae</taxon>
        <taxon>Gigaspora</taxon>
    </lineage>
</organism>
<gene>
    <name evidence="1" type="ORF">GMARGA_LOCUS24507</name>
</gene>
<keyword evidence="2" id="KW-1185">Reference proteome</keyword>
<comment type="caution">
    <text evidence="1">The sequence shown here is derived from an EMBL/GenBank/DDBJ whole genome shotgun (WGS) entry which is preliminary data.</text>
</comment>
<sequence>FKKMEISIDILNTKGKGVELLTSKPELQVTTSTSLLKHKGLGNCRALADKLFQKQVISLYKRLNSTGTEALATELRLRQGFNDTRIAKELKFHFNFSSEFWQIEQGGTPLNVVLEKVFNRKTADTLKRLNLFIMAQLISADGSELIAWSQLKLCKKQFRRDRKPRWFIALENCLIDDRRNRKLVPEYVISGYNSLALSIALPAVSFDKRKKELVLVENKDNDRKIFKIVQKGKAKILGEYYCNILLADPNQFEIKKCKGCSSNTAKMTKKVDEKVCTSHFS</sequence>
<name>A0ABN7VZC6_GIGMA</name>
<dbReference type="EMBL" id="CAJVQB010025934">
    <property type="protein sequence ID" value="CAG8807518.1"/>
    <property type="molecule type" value="Genomic_DNA"/>
</dbReference>
<accession>A0ABN7VZC6</accession>
<proteinExistence type="predicted"/>
<dbReference type="Proteomes" id="UP000789901">
    <property type="component" value="Unassembled WGS sequence"/>
</dbReference>
<protein>
    <submittedName>
        <fullName evidence="1">12874_t:CDS:1</fullName>
    </submittedName>
</protein>
<feature type="non-terminal residue" evidence="1">
    <location>
        <position position="1"/>
    </location>
</feature>
<evidence type="ECO:0000313" key="1">
    <source>
        <dbReference type="EMBL" id="CAG8807518.1"/>
    </source>
</evidence>
<evidence type="ECO:0000313" key="2">
    <source>
        <dbReference type="Proteomes" id="UP000789901"/>
    </source>
</evidence>